<dbReference type="InterPro" id="IPR025110">
    <property type="entry name" value="AMP-bd_C"/>
</dbReference>
<evidence type="ECO:0000259" key="4">
    <source>
        <dbReference type="PROSITE" id="PS50075"/>
    </source>
</evidence>
<evidence type="ECO:0000256" key="3">
    <source>
        <dbReference type="ARBA" id="ARBA00022553"/>
    </source>
</evidence>
<dbReference type="Gene3D" id="3.30.559.10">
    <property type="entry name" value="Chloramphenicol acetyltransferase-like domain"/>
    <property type="match status" value="1"/>
</dbReference>
<dbReference type="Proteomes" id="UP000772151">
    <property type="component" value="Unassembled WGS sequence"/>
</dbReference>
<proteinExistence type="predicted"/>
<comment type="cofactor">
    <cofactor evidence="1">
        <name>pantetheine 4'-phosphate</name>
        <dbReference type="ChEBI" id="CHEBI:47942"/>
    </cofactor>
</comment>
<feature type="domain" description="Carrier" evidence="4">
    <location>
        <begin position="552"/>
        <end position="626"/>
    </location>
</feature>
<dbReference type="AlphaFoldDB" id="A0A927WHX2"/>
<dbReference type="InterPro" id="IPR001242">
    <property type="entry name" value="Condensation_dom"/>
</dbReference>
<dbReference type="Gene3D" id="3.30.559.30">
    <property type="entry name" value="Nonribosomal peptide synthetase, condensation domain"/>
    <property type="match status" value="1"/>
</dbReference>
<dbReference type="InterPro" id="IPR042099">
    <property type="entry name" value="ANL_N_sf"/>
</dbReference>
<dbReference type="NCBIfam" id="TIGR01733">
    <property type="entry name" value="AA-adenyl-dom"/>
    <property type="match status" value="1"/>
</dbReference>
<gene>
    <name evidence="5" type="ORF">E7203_06335</name>
</gene>
<organism evidence="5 6">
    <name type="scientific">Selenomonas ruminantium</name>
    <dbReference type="NCBI Taxonomy" id="971"/>
    <lineage>
        <taxon>Bacteria</taxon>
        <taxon>Bacillati</taxon>
        <taxon>Bacillota</taxon>
        <taxon>Negativicutes</taxon>
        <taxon>Selenomonadales</taxon>
        <taxon>Selenomonadaceae</taxon>
        <taxon>Selenomonas</taxon>
    </lineage>
</organism>
<dbReference type="SMART" id="SM00823">
    <property type="entry name" value="PKS_PP"/>
    <property type="match status" value="1"/>
</dbReference>
<dbReference type="InterPro" id="IPR045851">
    <property type="entry name" value="AMP-bd_C_sf"/>
</dbReference>
<dbReference type="GO" id="GO:0043041">
    <property type="term" value="P:amino acid activation for nonribosomal peptide biosynthetic process"/>
    <property type="evidence" value="ECO:0007669"/>
    <property type="project" value="TreeGrafter"/>
</dbReference>
<dbReference type="GO" id="GO:0003824">
    <property type="term" value="F:catalytic activity"/>
    <property type="evidence" value="ECO:0007669"/>
    <property type="project" value="InterPro"/>
</dbReference>
<dbReference type="GO" id="GO:0044550">
    <property type="term" value="P:secondary metabolite biosynthetic process"/>
    <property type="evidence" value="ECO:0007669"/>
    <property type="project" value="TreeGrafter"/>
</dbReference>
<dbReference type="InterPro" id="IPR009081">
    <property type="entry name" value="PP-bd_ACP"/>
</dbReference>
<keyword evidence="3" id="KW-0597">Phosphoprotein</keyword>
<dbReference type="InterPro" id="IPR020459">
    <property type="entry name" value="AMP-binding"/>
</dbReference>
<dbReference type="PROSITE" id="PS50075">
    <property type="entry name" value="CARRIER"/>
    <property type="match status" value="1"/>
</dbReference>
<dbReference type="SUPFAM" id="SSF52777">
    <property type="entry name" value="CoA-dependent acyltransferases"/>
    <property type="match status" value="2"/>
</dbReference>
<dbReference type="GO" id="GO:0005737">
    <property type="term" value="C:cytoplasm"/>
    <property type="evidence" value="ECO:0007669"/>
    <property type="project" value="TreeGrafter"/>
</dbReference>
<dbReference type="SUPFAM" id="SSF47336">
    <property type="entry name" value="ACP-like"/>
    <property type="match status" value="1"/>
</dbReference>
<dbReference type="PANTHER" id="PTHR45527:SF1">
    <property type="entry name" value="FATTY ACID SYNTHASE"/>
    <property type="match status" value="1"/>
</dbReference>
<evidence type="ECO:0000313" key="6">
    <source>
        <dbReference type="Proteomes" id="UP000772151"/>
    </source>
</evidence>
<dbReference type="SUPFAM" id="SSF56801">
    <property type="entry name" value="Acetyl-CoA synthetase-like"/>
    <property type="match status" value="1"/>
</dbReference>
<dbReference type="InterPro" id="IPR020845">
    <property type="entry name" value="AMP-binding_CS"/>
</dbReference>
<comment type="caution">
    <text evidence="5">The sequence shown here is derived from an EMBL/GenBank/DDBJ whole genome shotgun (WGS) entry which is preliminary data.</text>
</comment>
<dbReference type="Pfam" id="PF00501">
    <property type="entry name" value="AMP-binding"/>
    <property type="match status" value="1"/>
</dbReference>
<dbReference type="InterPro" id="IPR036736">
    <property type="entry name" value="ACP-like_sf"/>
</dbReference>
<dbReference type="InterPro" id="IPR023213">
    <property type="entry name" value="CAT-like_dom_sf"/>
</dbReference>
<dbReference type="Pfam" id="PF00668">
    <property type="entry name" value="Condensation"/>
    <property type="match status" value="1"/>
</dbReference>
<dbReference type="PRINTS" id="PR00154">
    <property type="entry name" value="AMPBINDING"/>
</dbReference>
<name>A0A927WHX2_SELRU</name>
<dbReference type="InterPro" id="IPR000873">
    <property type="entry name" value="AMP-dep_synth/lig_dom"/>
</dbReference>
<dbReference type="CDD" id="cd05930">
    <property type="entry name" value="A_NRPS"/>
    <property type="match status" value="1"/>
</dbReference>
<dbReference type="GO" id="GO:0031177">
    <property type="term" value="F:phosphopantetheine binding"/>
    <property type="evidence" value="ECO:0007669"/>
    <property type="project" value="InterPro"/>
</dbReference>
<protein>
    <submittedName>
        <fullName evidence="5">Amino acid adenylation domain-containing protein</fullName>
    </submittedName>
</protein>
<dbReference type="PROSITE" id="PS00455">
    <property type="entry name" value="AMP_BINDING"/>
    <property type="match status" value="1"/>
</dbReference>
<sequence length="1045" mass="117695">MAGNTAIFGEIVSKYLRGGLLMFNTFLAEQDKFNHTESIFPFVPVFVQIHQQALKTPDKIAVISAGRKMSYGELDMQSSRVANFLLQKINHLENSKDIIIGVALERSEYAYVAEQGILKAGAAFLPFVTSYPDERINFCLADANAPLLITSEALRQTRNFNGDYEVITIEELLASTDVSYPEAVNIAPDDLAYVIYTSGSTGKPKGVMIEQHSLANYVQRDEKSLEIMHYVREGRVSLALAAFSFDVSIVEEFVPLTNGCTVCIATEEEIHDPFLLAKLMQESGVNGITCTPTFLLSILNIPECAEALKNVDFYDVGAEAFPAGLFTKLRSLRQDSVIMNVYGPTECTMGCSAALMEEEGEIVVGGPMVNTKFYIVDQQGEFLPVGEKGELIICGDCVGRGYINLPDRTAKAFFTCNGLRAYHSGDLASWTEQGTIRIHGRIDNQIKLRGFRIELDEIEKVMAEFPQVDSCAVKVLNRSEKSDYLAGYFTAAPDTNPQIQDITDFMKNRLPEYMIPAVMLQVDSMPQTVNGKIDRKQLPYIAPVQSTENYVAPRNESEAYICKTFAEVLHLDEGTVSVEDDFFQLGGDSLSSMVLVSHLMDKGISSADVFSLRTVERLAALLDERSNAESLDAIDDYERQQPHKLSPMQLEMVDNQMMMPRTTMFNNMSYFFRFSRNIDSQKLQQAVIAAIHNHPALAMKIIFDDDNDMVQVYSPESLPEVKIEYMSDLEIIKLSHELIKPFKVFNAPLLNVRMFKSDRYTYLFFDVHHLAMDGSSLSIVLADIMRAYNGEALPRDYYCAYLANEEKIRESPQYEEDKAYFQTTYGGYDWCKIPEPDKDDTYHLEAEQRKVQLPFDEVDLAETEKRLHTSRSVIAIAAAIQALHEFSGKNDIMTNWIFNNRLGSYAANSVGMLIKNLPVGIHMDKIDSTSALLAEVKRQVTDGIAHSSYDYFVANDKPFLDDPMEVNYQLNINADELGELRPFYLPLPNPYSAPGARLELEFLENDNNSGCFESEFEWAGNLFSRKKIRAFQNLYIEKFISIVFG</sequence>
<evidence type="ECO:0000313" key="5">
    <source>
        <dbReference type="EMBL" id="MBE6085071.1"/>
    </source>
</evidence>
<dbReference type="GO" id="GO:0008610">
    <property type="term" value="P:lipid biosynthetic process"/>
    <property type="evidence" value="ECO:0007669"/>
    <property type="project" value="UniProtKB-ARBA"/>
</dbReference>
<dbReference type="Pfam" id="PF00550">
    <property type="entry name" value="PP-binding"/>
    <property type="match status" value="1"/>
</dbReference>
<dbReference type="InterPro" id="IPR010071">
    <property type="entry name" value="AA_adenyl_dom"/>
</dbReference>
<dbReference type="Gene3D" id="1.10.1200.10">
    <property type="entry name" value="ACP-like"/>
    <property type="match status" value="1"/>
</dbReference>
<reference evidence="5" key="1">
    <citation type="submission" date="2019-04" db="EMBL/GenBank/DDBJ databases">
        <title>Evolution of Biomass-Degrading Anaerobic Consortia Revealed by Metagenomics.</title>
        <authorList>
            <person name="Peng X."/>
        </authorList>
    </citation>
    <scope>NUCLEOTIDE SEQUENCE</scope>
    <source>
        <strain evidence="5">SIG242</strain>
    </source>
</reference>
<dbReference type="Gene3D" id="3.30.300.30">
    <property type="match status" value="1"/>
</dbReference>
<evidence type="ECO:0000256" key="1">
    <source>
        <dbReference type="ARBA" id="ARBA00001957"/>
    </source>
</evidence>
<evidence type="ECO:0000256" key="2">
    <source>
        <dbReference type="ARBA" id="ARBA00022450"/>
    </source>
</evidence>
<accession>A0A927WHX2</accession>
<dbReference type="Gene3D" id="3.40.50.12780">
    <property type="entry name" value="N-terminal domain of ligase-like"/>
    <property type="match status" value="1"/>
</dbReference>
<dbReference type="InterPro" id="IPR020806">
    <property type="entry name" value="PKS_PP-bd"/>
</dbReference>
<dbReference type="EMBL" id="SVCA01000004">
    <property type="protein sequence ID" value="MBE6085071.1"/>
    <property type="molecule type" value="Genomic_DNA"/>
</dbReference>
<dbReference type="PANTHER" id="PTHR45527">
    <property type="entry name" value="NONRIBOSOMAL PEPTIDE SYNTHETASE"/>
    <property type="match status" value="1"/>
</dbReference>
<dbReference type="Pfam" id="PF13193">
    <property type="entry name" value="AMP-binding_C"/>
    <property type="match status" value="1"/>
</dbReference>
<keyword evidence="2" id="KW-0596">Phosphopantetheine</keyword>